<organism evidence="2 3">
    <name type="scientific">Colocasia esculenta</name>
    <name type="common">Wild taro</name>
    <name type="synonym">Arum esculentum</name>
    <dbReference type="NCBI Taxonomy" id="4460"/>
    <lineage>
        <taxon>Eukaryota</taxon>
        <taxon>Viridiplantae</taxon>
        <taxon>Streptophyta</taxon>
        <taxon>Embryophyta</taxon>
        <taxon>Tracheophyta</taxon>
        <taxon>Spermatophyta</taxon>
        <taxon>Magnoliopsida</taxon>
        <taxon>Liliopsida</taxon>
        <taxon>Araceae</taxon>
        <taxon>Aroideae</taxon>
        <taxon>Colocasieae</taxon>
        <taxon>Colocasia</taxon>
    </lineage>
</organism>
<name>A0A843U8N5_COLES</name>
<dbReference type="Proteomes" id="UP000652761">
    <property type="component" value="Unassembled WGS sequence"/>
</dbReference>
<dbReference type="OrthoDB" id="1750196at2759"/>
<comment type="caution">
    <text evidence="2">The sequence shown here is derived from an EMBL/GenBank/DDBJ whole genome shotgun (WGS) entry which is preliminary data.</text>
</comment>
<evidence type="ECO:0000313" key="3">
    <source>
        <dbReference type="Proteomes" id="UP000652761"/>
    </source>
</evidence>
<gene>
    <name evidence="2" type="ORF">Taro_014293</name>
</gene>
<evidence type="ECO:0008006" key="4">
    <source>
        <dbReference type="Google" id="ProtNLM"/>
    </source>
</evidence>
<evidence type="ECO:0000313" key="2">
    <source>
        <dbReference type="EMBL" id="MQL81822.1"/>
    </source>
</evidence>
<protein>
    <recommendedName>
        <fullName evidence="4">Retrotransposon gag domain-containing protein</fullName>
    </recommendedName>
</protein>
<dbReference type="EMBL" id="NMUH01000590">
    <property type="protein sequence ID" value="MQL81822.1"/>
    <property type="molecule type" value="Genomic_DNA"/>
</dbReference>
<keyword evidence="3" id="KW-1185">Reference proteome</keyword>
<proteinExistence type="predicted"/>
<feature type="region of interest" description="Disordered" evidence="1">
    <location>
        <begin position="237"/>
        <end position="264"/>
    </location>
</feature>
<reference evidence="2" key="1">
    <citation type="submission" date="2017-07" db="EMBL/GenBank/DDBJ databases">
        <title>Taro Niue Genome Assembly and Annotation.</title>
        <authorList>
            <person name="Atibalentja N."/>
            <person name="Keating K."/>
            <person name="Fields C.J."/>
        </authorList>
    </citation>
    <scope>NUCLEOTIDE SEQUENCE</scope>
    <source>
        <strain evidence="2">Niue_2</strain>
        <tissue evidence="2">Leaf</tissue>
    </source>
</reference>
<accession>A0A843U8N5</accession>
<evidence type="ECO:0000256" key="1">
    <source>
        <dbReference type="SAM" id="MobiDB-lite"/>
    </source>
</evidence>
<dbReference type="AlphaFoldDB" id="A0A843U8N5"/>
<sequence>MVTRVNHKFHDQVVSTQCLKYKAKRSSSVDTRSGSVDTKDSFQKTFWPIWDSVSTLDQLVSTLDQLPETFWVKLGQCVDTRLGSVDTRDLPRKPSGLFWNSVSTLVQVVSTLEALPEQKHMVKSQQTQQGKKMSFLWSIHRSLATKNSSTQPQQVLKLVPKSSLLVAGRLKQDRGASFLWPAKERKVGVSPSSASRGSITSAIKTLPWVQVRPWRSPPLHLLAVFFVFLFGQPGQLEGQRSKQGSTNNHHANEGAKTIFGEPPERLHRNGGAERNIYSSALAIMVGPLLLARFPICTQPKESAQSSSQADNEEMEGLVRRLLAESLSLSKPHSLQNYCKLPNAYFPSGFKAPKYCKYDGTSDPQFHLAGFTMDSHRWLYDRILLVHLFQQSLEGEALRWLTSLPASDLVNFDIVSECFISHFSDMAT</sequence>